<evidence type="ECO:0000256" key="2">
    <source>
        <dbReference type="ARBA" id="ARBA00022803"/>
    </source>
</evidence>
<sequence>MYESSMRNGQTSNIPPRKVPFIGSITNNFFFDQLDKFINNEDEKILVLCNHESITEQPGIGKKSFAIEYSHGLKTKFNIKWISAKSDAQLSNEFKKFNSKLLLNARPKNANFKSKDLYFLYDANESNLIEKNISKINFSTIKIIIISNSAFFKLSKYKVKYLKVSMNFTQEDLKSYFSHFRQTKYLNQNDLVRVISIKNFRPFLLPLLVRFVEYNNLVPFGQLFRHDAKFDLNFLFEFLNNLNRISLEICKVFSYVDHECVPQDLLVSTFKLSWVKMQIPLNILVSLGIVEKSLRNKNLCFKMHEYFINDLNASILANESADDELFLRKKIAKSLHDLLPHMQKRDLTRMTKADIYFSSMEKYLNFLDFKNLSAIENEFAKVLIQLLEKYVQFSHNNIKDDAENLIKYSFIYYEMKKFFQGDQNICEVIKIGNFLASIYFDNGLYGEALKIHGEIKEFNFQIYTSDSLEIAKNFFNLAHCHFKMYNYSWALYFFKDSLNIRLKLLGDRIDPEMTDTIFLIGICYLKINNLKKAYLYHKRAYQMRVKLFGNCSLRTADSMNCLGECNFRMKIYKEAKTFYEKSYQFRAKIADHNDPATIETLINLAQVLIVMKEWKRVWEILNKKIHTAKSDSRLGIKVSYLKGLCLIENGQTNEALIHLVQGFHNHAYTKQLDKEIKLDLLNSMVDSFDKFGQKSKSEEYSARAKSLSEEIKRQKITDRLDEVKTWTNKIVEDWIGDNNLNRHIIEYFKELDGKKLVNFYLNPNQFVKEINKSLSSLNKSDATLKITREDCDKFYQLLEGYITH</sequence>
<reference evidence="3 4" key="1">
    <citation type="journal article" date="2018" name="Sci. Rep.">
        <title>Genomic signatures of local adaptation to the degree of environmental predictability in rotifers.</title>
        <authorList>
            <person name="Franch-Gras L."/>
            <person name="Hahn C."/>
            <person name="Garcia-Roger E.M."/>
            <person name="Carmona M.J."/>
            <person name="Serra M."/>
            <person name="Gomez A."/>
        </authorList>
    </citation>
    <scope>NUCLEOTIDE SEQUENCE [LARGE SCALE GENOMIC DNA]</scope>
    <source>
        <strain evidence="3">HYR1</strain>
    </source>
</reference>
<organism evidence="3 4">
    <name type="scientific">Brachionus plicatilis</name>
    <name type="common">Marine rotifer</name>
    <name type="synonym">Brachionus muelleri</name>
    <dbReference type="NCBI Taxonomy" id="10195"/>
    <lineage>
        <taxon>Eukaryota</taxon>
        <taxon>Metazoa</taxon>
        <taxon>Spiralia</taxon>
        <taxon>Gnathifera</taxon>
        <taxon>Rotifera</taxon>
        <taxon>Eurotatoria</taxon>
        <taxon>Monogononta</taxon>
        <taxon>Pseudotrocha</taxon>
        <taxon>Ploima</taxon>
        <taxon>Brachionidae</taxon>
        <taxon>Brachionus</taxon>
    </lineage>
</organism>
<proteinExistence type="predicted"/>
<gene>
    <name evidence="3" type="ORF">BpHYR1_024122</name>
</gene>
<dbReference type="InterPro" id="IPR011990">
    <property type="entry name" value="TPR-like_helical_dom_sf"/>
</dbReference>
<dbReference type="STRING" id="10195.A0A3M7TA91"/>
<dbReference type="Proteomes" id="UP000276133">
    <property type="component" value="Unassembled WGS sequence"/>
</dbReference>
<dbReference type="EMBL" id="REGN01000038">
    <property type="protein sequence ID" value="RNA45023.1"/>
    <property type="molecule type" value="Genomic_DNA"/>
</dbReference>
<dbReference type="InterPro" id="IPR019734">
    <property type="entry name" value="TPR_rpt"/>
</dbReference>
<keyword evidence="4" id="KW-1185">Reference proteome</keyword>
<name>A0A3M7TA91_BRAPC</name>
<dbReference type="SUPFAM" id="SSF48452">
    <property type="entry name" value="TPR-like"/>
    <property type="match status" value="1"/>
</dbReference>
<dbReference type="OrthoDB" id="626167at2759"/>
<evidence type="ECO:0000313" key="3">
    <source>
        <dbReference type="EMBL" id="RNA45023.1"/>
    </source>
</evidence>
<accession>A0A3M7TA91</accession>
<dbReference type="SMART" id="SM00028">
    <property type="entry name" value="TPR"/>
    <property type="match status" value="3"/>
</dbReference>
<protein>
    <submittedName>
        <fullName evidence="3">Tetratricopeptide repeat</fullName>
    </submittedName>
</protein>
<comment type="caution">
    <text evidence="3">The sequence shown here is derived from an EMBL/GenBank/DDBJ whole genome shotgun (WGS) entry which is preliminary data.</text>
</comment>
<evidence type="ECO:0000313" key="4">
    <source>
        <dbReference type="Proteomes" id="UP000276133"/>
    </source>
</evidence>
<dbReference type="PANTHER" id="PTHR45641">
    <property type="entry name" value="TETRATRICOPEPTIDE REPEAT PROTEIN (AFU_ORTHOLOGUE AFUA_6G03870)"/>
    <property type="match status" value="1"/>
</dbReference>
<keyword evidence="1" id="KW-0677">Repeat</keyword>
<keyword evidence="2" id="KW-0802">TPR repeat</keyword>
<dbReference type="Gene3D" id="1.25.40.10">
    <property type="entry name" value="Tetratricopeptide repeat domain"/>
    <property type="match status" value="2"/>
</dbReference>
<dbReference type="AlphaFoldDB" id="A0A3M7TA91"/>
<evidence type="ECO:0000256" key="1">
    <source>
        <dbReference type="ARBA" id="ARBA00022737"/>
    </source>
</evidence>